<feature type="compositionally biased region" description="Polar residues" evidence="1">
    <location>
        <begin position="1"/>
        <end position="13"/>
    </location>
</feature>
<dbReference type="EMBL" id="GL832955">
    <property type="protein sequence ID" value="EGD72135.1"/>
    <property type="molecule type" value="Genomic_DNA"/>
</dbReference>
<evidence type="ECO:0000256" key="1">
    <source>
        <dbReference type="SAM" id="MobiDB-lite"/>
    </source>
</evidence>
<protein>
    <submittedName>
        <fullName evidence="2">Uncharacterized protein</fullName>
    </submittedName>
</protein>
<feature type="compositionally biased region" description="Low complexity" evidence="1">
    <location>
        <begin position="214"/>
        <end position="225"/>
    </location>
</feature>
<evidence type="ECO:0000313" key="3">
    <source>
        <dbReference type="Proteomes" id="UP000007799"/>
    </source>
</evidence>
<gene>
    <name evidence="2" type="ORF">PTSG_00155</name>
</gene>
<feature type="compositionally biased region" description="Polar residues" evidence="1">
    <location>
        <begin position="140"/>
        <end position="151"/>
    </location>
</feature>
<dbReference type="Proteomes" id="UP000007799">
    <property type="component" value="Unassembled WGS sequence"/>
</dbReference>
<evidence type="ECO:0000313" key="2">
    <source>
        <dbReference type="EMBL" id="EGD72135.1"/>
    </source>
</evidence>
<feature type="compositionally biased region" description="Low complexity" evidence="1">
    <location>
        <begin position="410"/>
        <end position="429"/>
    </location>
</feature>
<feature type="compositionally biased region" description="Polar residues" evidence="1">
    <location>
        <begin position="394"/>
        <end position="405"/>
    </location>
</feature>
<feature type="compositionally biased region" description="Basic and acidic residues" evidence="1">
    <location>
        <begin position="152"/>
        <end position="168"/>
    </location>
</feature>
<feature type="compositionally biased region" description="Low complexity" evidence="1">
    <location>
        <begin position="51"/>
        <end position="92"/>
    </location>
</feature>
<feature type="region of interest" description="Disordered" evidence="1">
    <location>
        <begin position="1"/>
        <end position="528"/>
    </location>
</feature>
<dbReference type="GeneID" id="16067773"/>
<feature type="compositionally biased region" description="Low complexity" evidence="1">
    <location>
        <begin position="238"/>
        <end position="247"/>
    </location>
</feature>
<accession>F2TVN8</accession>
<sequence>MELSSSGTPNSAMYRQGRKAPANEISFPTPAAQRPVLRPPFLSQTRARGDSNASTSSSSTATTTNTSSSSGWTSSANSSVCTSTSSSTTASNRGSFLTYNGSNNSTSSPLTHMMNTASNPTKEGDNAAMLHTAAKEANTLEPSPSMSQEQAPSKHDKVPARKGSKESLLRLLGGDEPTHQQSQQEPQEQDQEPGQGGRADKARDSEEADEIADTLSPLTISSPSPQREGRSPRRRAVRAPSAFSSAPWFNRRAPTEHEPKARRRSQSEPPAMRCTDALAAIPEASEEEEERAQKQAEEEEEARQRQLGGLNLAGHRAGARANMGMGPHGRHPGPPGIGHRGVGSDTNLLRPNPDMRARSQSLDSKSRPRVRHRSPLGGTFNPIGAPAPGRPRSISPSPLKQSSRLKNAVTLPTSPSSSPSKPTSAVSTSGPCSPASNPHTRPRAATTAGLIGRPLRPSPAAAAMKATTKTPPPPTQSQAASTPKSPLLLALSRSNPTTPGTHAGDGDGNGDGEGTRADGTRFEFPRQM</sequence>
<feature type="compositionally biased region" description="Polar residues" evidence="1">
    <location>
        <begin position="93"/>
        <end position="121"/>
    </location>
</feature>
<dbReference type="AlphaFoldDB" id="F2TVN8"/>
<dbReference type="RefSeq" id="XP_004998707.1">
    <property type="nucleotide sequence ID" value="XM_004998650.1"/>
</dbReference>
<reference evidence="2" key="1">
    <citation type="submission" date="2009-08" db="EMBL/GenBank/DDBJ databases">
        <title>Annotation of Salpingoeca rosetta.</title>
        <authorList>
            <consortium name="The Broad Institute Genome Sequencing Platform"/>
            <person name="Russ C."/>
            <person name="Cuomo C."/>
            <person name="Burger G."/>
            <person name="Gray M.W."/>
            <person name="Holland P.W.H."/>
            <person name="King N."/>
            <person name="Lang F.B.F."/>
            <person name="Roger A.J."/>
            <person name="Ruiz-Trillo I."/>
            <person name="Young S.K."/>
            <person name="Zeng Q."/>
            <person name="Gargeya S."/>
            <person name="Alvarado L."/>
            <person name="Berlin A."/>
            <person name="Chapman S.B."/>
            <person name="Chen Z."/>
            <person name="Freedman E."/>
            <person name="Gellesch M."/>
            <person name="Goldberg J."/>
            <person name="Griggs A."/>
            <person name="Gujja S."/>
            <person name="Heilman E."/>
            <person name="Heiman D."/>
            <person name="Howarth C."/>
            <person name="Mehta T."/>
            <person name="Neiman D."/>
            <person name="Pearson M."/>
            <person name="Roberts A."/>
            <person name="Saif S."/>
            <person name="Shea T."/>
            <person name="Shenoy N."/>
            <person name="Sisk P."/>
            <person name="Stolte C."/>
            <person name="Sykes S."/>
            <person name="White J."/>
            <person name="Yandava C."/>
            <person name="Haas B."/>
            <person name="Nusbaum C."/>
            <person name="Birren B."/>
        </authorList>
    </citation>
    <scope>NUCLEOTIDE SEQUENCE [LARGE SCALE GENOMIC DNA]</scope>
    <source>
        <strain evidence="2">ATCC 50818</strain>
    </source>
</reference>
<organism evidence="3">
    <name type="scientific">Salpingoeca rosetta (strain ATCC 50818 / BSB-021)</name>
    <dbReference type="NCBI Taxonomy" id="946362"/>
    <lineage>
        <taxon>Eukaryota</taxon>
        <taxon>Choanoflagellata</taxon>
        <taxon>Craspedida</taxon>
        <taxon>Salpingoecidae</taxon>
        <taxon>Salpingoeca</taxon>
    </lineage>
</organism>
<name>F2TVN8_SALR5</name>
<dbReference type="InParanoid" id="F2TVN8"/>
<proteinExistence type="predicted"/>
<feature type="compositionally biased region" description="Basic and acidic residues" evidence="1">
    <location>
        <begin position="513"/>
        <end position="528"/>
    </location>
</feature>
<keyword evidence="3" id="KW-1185">Reference proteome</keyword>
<feature type="compositionally biased region" description="Polar residues" evidence="1">
    <location>
        <begin position="430"/>
        <end position="439"/>
    </location>
</feature>
<feature type="compositionally biased region" description="Low complexity" evidence="1">
    <location>
        <begin position="458"/>
        <end position="469"/>
    </location>
</feature>